<dbReference type="RefSeq" id="WP_160746232.1">
    <property type="nucleotide sequence ID" value="NZ_WTYK01000003.1"/>
</dbReference>
<organism evidence="3 4">
    <name type="scientific">Croceibacterium soli</name>
    <dbReference type="NCBI Taxonomy" id="1739690"/>
    <lineage>
        <taxon>Bacteria</taxon>
        <taxon>Pseudomonadati</taxon>
        <taxon>Pseudomonadota</taxon>
        <taxon>Alphaproteobacteria</taxon>
        <taxon>Sphingomonadales</taxon>
        <taxon>Erythrobacteraceae</taxon>
        <taxon>Croceibacterium</taxon>
    </lineage>
</organism>
<dbReference type="InterPro" id="IPR013815">
    <property type="entry name" value="ATP_grasp_subdomain_1"/>
</dbReference>
<dbReference type="PROSITE" id="PS50975">
    <property type="entry name" value="ATP_GRASP"/>
    <property type="match status" value="1"/>
</dbReference>
<dbReference type="GO" id="GO:0046872">
    <property type="term" value="F:metal ion binding"/>
    <property type="evidence" value="ECO:0007669"/>
    <property type="project" value="InterPro"/>
</dbReference>
<dbReference type="Gene3D" id="3.30.1490.20">
    <property type="entry name" value="ATP-grasp fold, A domain"/>
    <property type="match status" value="1"/>
</dbReference>
<name>A0A6I4UUF4_9SPHN</name>
<dbReference type="OrthoDB" id="9765608at2"/>
<dbReference type="Proteomes" id="UP000469159">
    <property type="component" value="Unassembled WGS sequence"/>
</dbReference>
<gene>
    <name evidence="3" type="ORF">GRI75_06955</name>
</gene>
<evidence type="ECO:0000259" key="2">
    <source>
        <dbReference type="PROSITE" id="PS50975"/>
    </source>
</evidence>
<keyword evidence="1" id="KW-0547">Nucleotide-binding</keyword>
<reference evidence="3 4" key="1">
    <citation type="submission" date="2019-12" db="EMBL/GenBank/DDBJ databases">
        <title>Genomic-based taxomic classification of the family Erythrobacteraceae.</title>
        <authorList>
            <person name="Xu L."/>
        </authorList>
    </citation>
    <scope>NUCLEOTIDE SEQUENCE [LARGE SCALE GENOMIC DNA]</scope>
    <source>
        <strain evidence="3 4">MCCC 1K02066</strain>
    </source>
</reference>
<dbReference type="GO" id="GO:0005524">
    <property type="term" value="F:ATP binding"/>
    <property type="evidence" value="ECO:0007669"/>
    <property type="project" value="UniProtKB-UniRule"/>
</dbReference>
<accession>A0A6I4UUF4</accession>
<feature type="domain" description="ATP-grasp" evidence="2">
    <location>
        <begin position="124"/>
        <end position="317"/>
    </location>
</feature>
<dbReference type="EMBL" id="WTYK01000003">
    <property type="protein sequence ID" value="MXP41379.1"/>
    <property type="molecule type" value="Genomic_DNA"/>
</dbReference>
<keyword evidence="1" id="KW-0067">ATP-binding</keyword>
<proteinExistence type="predicted"/>
<dbReference type="AlphaFoldDB" id="A0A6I4UUF4"/>
<keyword evidence="4" id="KW-1185">Reference proteome</keyword>
<comment type="caution">
    <text evidence="3">The sequence shown here is derived from an EMBL/GenBank/DDBJ whole genome shotgun (WGS) entry which is preliminary data.</text>
</comment>
<evidence type="ECO:0000256" key="1">
    <source>
        <dbReference type="PROSITE-ProRule" id="PRU00409"/>
    </source>
</evidence>
<protein>
    <recommendedName>
        <fullName evidence="2">ATP-grasp domain-containing protein</fullName>
    </recommendedName>
</protein>
<evidence type="ECO:0000313" key="4">
    <source>
        <dbReference type="Proteomes" id="UP000469159"/>
    </source>
</evidence>
<dbReference type="InterPro" id="IPR011761">
    <property type="entry name" value="ATP-grasp"/>
</dbReference>
<dbReference type="Gene3D" id="3.30.470.20">
    <property type="entry name" value="ATP-grasp fold, B domain"/>
    <property type="match status" value="1"/>
</dbReference>
<evidence type="ECO:0000313" key="3">
    <source>
        <dbReference type="EMBL" id="MXP41379.1"/>
    </source>
</evidence>
<dbReference type="SUPFAM" id="SSF56059">
    <property type="entry name" value="Glutathione synthetase ATP-binding domain-like"/>
    <property type="match status" value="1"/>
</dbReference>
<sequence>MTALDTSRPVILLGGGASTLAAARSLGAAGVPIIASGQAGCRAMQSRYCREARPVPPGADPKAFWRRMLIEEPEEALEGSVIFVGCDASLEFVESEQQALRQRYVVEEFVPELRRAMLDKLETLKLARSLGVPTPNFWEVRSADDVLALEGQITFPVMVKPLNSYRFMKQFGRKLFIVRESFAEAVEKVRICQAAGHGVLLVEMIPGPDDLLSSYYTYRTPKGHLLYDYTKSVIRRWPVNRGGACFHQSAWLPETAELGRRLFDGLRWQGIGNVEFKRDMRDGKLKIIEVNGRLTAGHPLVTRSGAPIDLLIYRYLTGQPVPKLGAYRQDVRQWDAMRDFLAYRQLSRMGKLTFAGWLRSIFAQKVILPFFDLRDPRPGLSEMWSHVSKPIAKRMRGPEVGWQNAD</sequence>